<dbReference type="Pfam" id="PF00702">
    <property type="entry name" value="Hydrolase"/>
    <property type="match status" value="1"/>
</dbReference>
<keyword evidence="2 3" id="KW-0378">Hydrolase</keyword>
<protein>
    <submittedName>
        <fullName evidence="3">2-haloacid dehalogenase</fullName>
        <ecNumber evidence="3">3.8.1.2</ecNumber>
    </submittedName>
</protein>
<dbReference type="SFLD" id="SFLDS00003">
    <property type="entry name" value="Haloacid_Dehalogenase"/>
    <property type="match status" value="1"/>
</dbReference>
<dbReference type="PANTHER" id="PTHR43316:SF3">
    <property type="entry name" value="HALOACID DEHALOGENASE, TYPE II (AFU_ORTHOLOGUE AFUA_2G07750)-RELATED"/>
    <property type="match status" value="1"/>
</dbReference>
<evidence type="ECO:0000313" key="4">
    <source>
        <dbReference type="Proteomes" id="UP001183648"/>
    </source>
</evidence>
<dbReference type="InterPro" id="IPR023198">
    <property type="entry name" value="PGP-like_dom2"/>
</dbReference>
<dbReference type="EC" id="3.8.1.2" evidence="3"/>
<sequence length="223" mass="23324">MTRPDLVLLDVNETLSDLTGLQDAFEQVGLPRDDVGGWFAGVLRDGFALTVLGDNPAFAEIATASLRARLSVAGHADPGQPAAEVLARFTALSAHPDVVPGLLAIADTGCRVATLSNGSASVAEALLGGTEAGPVVERYLSVEDAGTWKPAARAYAYALDVLDVVPERTLMVAVHPWDLEGASRAGLRTAWIRRGGGTYPGCFTPPDLEADSFVALAGMLRRT</sequence>
<comment type="caution">
    <text evidence="3">The sequence shown here is derived from an EMBL/GenBank/DDBJ whole genome shotgun (WGS) entry which is preliminary data.</text>
</comment>
<dbReference type="EMBL" id="JAVDYG010000001">
    <property type="protein sequence ID" value="MDR7360671.1"/>
    <property type="molecule type" value="Genomic_DNA"/>
</dbReference>
<dbReference type="SFLD" id="SFLDG01129">
    <property type="entry name" value="C1.5:_HAD__Beta-PGM__Phosphata"/>
    <property type="match status" value="1"/>
</dbReference>
<dbReference type="InterPro" id="IPR023214">
    <property type="entry name" value="HAD_sf"/>
</dbReference>
<name>A0ABU2BQX6_9ACTN</name>
<evidence type="ECO:0000313" key="3">
    <source>
        <dbReference type="EMBL" id="MDR7360671.1"/>
    </source>
</evidence>
<organism evidence="3 4">
    <name type="scientific">Nocardioides marmoribigeumensis</name>
    <dbReference type="NCBI Taxonomy" id="433649"/>
    <lineage>
        <taxon>Bacteria</taxon>
        <taxon>Bacillati</taxon>
        <taxon>Actinomycetota</taxon>
        <taxon>Actinomycetes</taxon>
        <taxon>Propionibacteriales</taxon>
        <taxon>Nocardioidaceae</taxon>
        <taxon>Nocardioides</taxon>
    </lineage>
</organism>
<dbReference type="Gene3D" id="1.10.150.240">
    <property type="entry name" value="Putative phosphatase, domain 2"/>
    <property type="match status" value="1"/>
</dbReference>
<dbReference type="Gene3D" id="3.40.50.1000">
    <property type="entry name" value="HAD superfamily/HAD-like"/>
    <property type="match status" value="1"/>
</dbReference>
<accession>A0ABU2BQX6</accession>
<dbReference type="PRINTS" id="PR00413">
    <property type="entry name" value="HADHALOGNASE"/>
</dbReference>
<gene>
    <name evidence="3" type="ORF">J2S63_000224</name>
</gene>
<dbReference type="PANTHER" id="PTHR43316">
    <property type="entry name" value="HYDROLASE, HALOACID DELAHOGENASE-RELATED"/>
    <property type="match status" value="1"/>
</dbReference>
<reference evidence="3 4" key="1">
    <citation type="submission" date="2023-07" db="EMBL/GenBank/DDBJ databases">
        <title>Sequencing the genomes of 1000 actinobacteria strains.</title>
        <authorList>
            <person name="Klenk H.-P."/>
        </authorList>
    </citation>
    <scope>NUCLEOTIDE SEQUENCE [LARGE SCALE GENOMIC DNA]</scope>
    <source>
        <strain evidence="3 4">DSM 19426</strain>
    </source>
</reference>
<dbReference type="RefSeq" id="WP_310297482.1">
    <property type="nucleotide sequence ID" value="NZ_BAAAPS010000011.1"/>
</dbReference>
<dbReference type="InterPro" id="IPR036412">
    <property type="entry name" value="HAD-like_sf"/>
</dbReference>
<comment type="similarity">
    <text evidence="1">Belongs to the HAD-like hydrolase superfamily. S-2-haloalkanoic acid dehalogenase family.</text>
</comment>
<evidence type="ECO:0000256" key="2">
    <source>
        <dbReference type="ARBA" id="ARBA00022801"/>
    </source>
</evidence>
<proteinExistence type="inferred from homology"/>
<dbReference type="GO" id="GO:0018784">
    <property type="term" value="F:(S)-2-haloacid dehalogenase activity"/>
    <property type="evidence" value="ECO:0007669"/>
    <property type="project" value="UniProtKB-EC"/>
</dbReference>
<dbReference type="Proteomes" id="UP001183648">
    <property type="component" value="Unassembled WGS sequence"/>
</dbReference>
<dbReference type="SUPFAM" id="SSF56784">
    <property type="entry name" value="HAD-like"/>
    <property type="match status" value="1"/>
</dbReference>
<dbReference type="NCBIfam" id="TIGR01428">
    <property type="entry name" value="HAD_type_II"/>
    <property type="match status" value="1"/>
</dbReference>
<dbReference type="InterPro" id="IPR051540">
    <property type="entry name" value="S-2-haloacid_dehalogenase"/>
</dbReference>
<dbReference type="InterPro" id="IPR006439">
    <property type="entry name" value="HAD-SF_hydro_IA"/>
</dbReference>
<keyword evidence="4" id="KW-1185">Reference proteome</keyword>
<evidence type="ECO:0000256" key="1">
    <source>
        <dbReference type="ARBA" id="ARBA00008106"/>
    </source>
</evidence>
<dbReference type="InterPro" id="IPR006328">
    <property type="entry name" value="2-HAD"/>
</dbReference>